<keyword evidence="2 4" id="KW-0238">DNA-binding</keyword>
<evidence type="ECO:0000256" key="2">
    <source>
        <dbReference type="ARBA" id="ARBA00023125"/>
    </source>
</evidence>
<keyword evidence="3" id="KW-0804">Transcription</keyword>
<dbReference type="InterPro" id="IPR001647">
    <property type="entry name" value="HTH_TetR"/>
</dbReference>
<sequence length="196" mass="22387">MASLRERNRTRTRLEIENAALELFERQGYDRTSVEEIADQAGISRATFFRYYPSKEELLFTNESEAVDEMVKHVAQREDSDRTLLSLASPFARFGHHLLDDDSSEGQRLTRLVMTTRELEARSMRMRLRWERALARQLAHERGSEAPDASDVLLANLAVGCLAAALWEWQAVPEPISIDRIIMSMFAQAQSMIAAD</sequence>
<dbReference type="SUPFAM" id="SSF46689">
    <property type="entry name" value="Homeodomain-like"/>
    <property type="match status" value="1"/>
</dbReference>
<dbReference type="PROSITE" id="PS50977">
    <property type="entry name" value="HTH_TETR_2"/>
    <property type="match status" value="1"/>
</dbReference>
<evidence type="ECO:0000256" key="1">
    <source>
        <dbReference type="ARBA" id="ARBA00023015"/>
    </source>
</evidence>
<dbReference type="GO" id="GO:0003677">
    <property type="term" value="F:DNA binding"/>
    <property type="evidence" value="ECO:0007669"/>
    <property type="project" value="UniProtKB-UniRule"/>
</dbReference>
<dbReference type="InterPro" id="IPR050624">
    <property type="entry name" value="HTH-type_Tx_Regulator"/>
</dbReference>
<dbReference type="Pfam" id="PF17754">
    <property type="entry name" value="TetR_C_14"/>
    <property type="match status" value="1"/>
</dbReference>
<dbReference type="GO" id="GO:0045892">
    <property type="term" value="P:negative regulation of DNA-templated transcription"/>
    <property type="evidence" value="ECO:0007669"/>
    <property type="project" value="UniProtKB-ARBA"/>
</dbReference>
<dbReference type="FunFam" id="1.10.10.60:FF:000141">
    <property type="entry name" value="TetR family transcriptional regulator"/>
    <property type="match status" value="1"/>
</dbReference>
<dbReference type="AlphaFoldDB" id="A0AAE4UZ46"/>
<dbReference type="Gene3D" id="1.10.357.10">
    <property type="entry name" value="Tetracycline Repressor, domain 2"/>
    <property type="match status" value="1"/>
</dbReference>
<evidence type="ECO:0000313" key="6">
    <source>
        <dbReference type="EMBL" id="MDV7265465.1"/>
    </source>
</evidence>
<keyword evidence="1" id="KW-0805">Transcription regulation</keyword>
<dbReference type="Pfam" id="PF00440">
    <property type="entry name" value="TetR_N"/>
    <property type="match status" value="1"/>
</dbReference>
<reference evidence="6" key="1">
    <citation type="submission" date="2023-10" db="EMBL/GenBank/DDBJ databases">
        <title>Development of a sustainable strategy for remediation of hydrocarbon-contaminated territories based on the waste exchange concept.</title>
        <authorList>
            <person name="Krivoruchko A."/>
        </authorList>
    </citation>
    <scope>NUCLEOTIDE SEQUENCE</scope>
    <source>
        <strain evidence="6">IEGM 68</strain>
    </source>
</reference>
<dbReference type="PANTHER" id="PTHR43479">
    <property type="entry name" value="ACREF/ENVCD OPERON REPRESSOR-RELATED"/>
    <property type="match status" value="1"/>
</dbReference>
<accession>A0AAE4UZ46</accession>
<evidence type="ECO:0000259" key="5">
    <source>
        <dbReference type="PROSITE" id="PS50977"/>
    </source>
</evidence>
<evidence type="ECO:0000256" key="4">
    <source>
        <dbReference type="PROSITE-ProRule" id="PRU00335"/>
    </source>
</evidence>
<dbReference type="InterPro" id="IPR009057">
    <property type="entry name" value="Homeodomain-like_sf"/>
</dbReference>
<gene>
    <name evidence="6" type="ORF">R4315_13025</name>
</gene>
<dbReference type="PRINTS" id="PR00455">
    <property type="entry name" value="HTHTETR"/>
</dbReference>
<organism evidence="6 7">
    <name type="scientific">Rhodococcus oxybenzonivorans</name>
    <dbReference type="NCBI Taxonomy" id="1990687"/>
    <lineage>
        <taxon>Bacteria</taxon>
        <taxon>Bacillati</taxon>
        <taxon>Actinomycetota</taxon>
        <taxon>Actinomycetes</taxon>
        <taxon>Mycobacteriales</taxon>
        <taxon>Nocardiaceae</taxon>
        <taxon>Rhodococcus</taxon>
    </lineage>
</organism>
<dbReference type="RefSeq" id="WP_213575696.1">
    <property type="nucleotide sequence ID" value="NZ_JAWLUP010000026.1"/>
</dbReference>
<comment type="caution">
    <text evidence="6">The sequence shown here is derived from an EMBL/GenBank/DDBJ whole genome shotgun (WGS) entry which is preliminary data.</text>
</comment>
<evidence type="ECO:0000256" key="3">
    <source>
        <dbReference type="ARBA" id="ARBA00023163"/>
    </source>
</evidence>
<proteinExistence type="predicted"/>
<feature type="domain" description="HTH tetR-type" evidence="5">
    <location>
        <begin position="10"/>
        <end position="70"/>
    </location>
</feature>
<feature type="DNA-binding region" description="H-T-H motif" evidence="4">
    <location>
        <begin position="33"/>
        <end position="52"/>
    </location>
</feature>
<dbReference type="PANTHER" id="PTHR43479:SF11">
    <property type="entry name" value="ACREF_ENVCD OPERON REPRESSOR-RELATED"/>
    <property type="match status" value="1"/>
</dbReference>
<evidence type="ECO:0000313" key="7">
    <source>
        <dbReference type="Proteomes" id="UP001185863"/>
    </source>
</evidence>
<dbReference type="Proteomes" id="UP001185863">
    <property type="component" value="Unassembled WGS sequence"/>
</dbReference>
<protein>
    <submittedName>
        <fullName evidence="6">TetR family transcriptional regulator</fullName>
    </submittedName>
</protein>
<dbReference type="EMBL" id="JAWLUP010000026">
    <property type="protein sequence ID" value="MDV7265465.1"/>
    <property type="molecule type" value="Genomic_DNA"/>
</dbReference>
<name>A0AAE4UZ46_9NOCA</name>
<dbReference type="InterPro" id="IPR041347">
    <property type="entry name" value="MftR_C"/>
</dbReference>